<name>A0A6J5SLP0_9CAUD</name>
<gene>
    <name evidence="1" type="ORF">UFOVP1475_39</name>
</gene>
<proteinExistence type="predicted"/>
<evidence type="ECO:0000313" key="1">
    <source>
        <dbReference type="EMBL" id="CAB4215660.1"/>
    </source>
</evidence>
<reference evidence="1" key="1">
    <citation type="submission" date="2020-05" db="EMBL/GenBank/DDBJ databases">
        <authorList>
            <person name="Chiriac C."/>
            <person name="Salcher M."/>
            <person name="Ghai R."/>
            <person name="Kavagutti S V."/>
        </authorList>
    </citation>
    <scope>NUCLEOTIDE SEQUENCE</scope>
</reference>
<protein>
    <submittedName>
        <fullName evidence="1">Uncharacterized protein</fullName>
    </submittedName>
</protein>
<organism evidence="1">
    <name type="scientific">uncultured Caudovirales phage</name>
    <dbReference type="NCBI Taxonomy" id="2100421"/>
    <lineage>
        <taxon>Viruses</taxon>
        <taxon>Duplodnaviria</taxon>
        <taxon>Heunggongvirae</taxon>
        <taxon>Uroviricota</taxon>
        <taxon>Caudoviricetes</taxon>
        <taxon>Peduoviridae</taxon>
        <taxon>Maltschvirus</taxon>
        <taxon>Maltschvirus maltsch</taxon>
    </lineage>
</organism>
<dbReference type="EMBL" id="LR797423">
    <property type="protein sequence ID" value="CAB4215660.1"/>
    <property type="molecule type" value="Genomic_DNA"/>
</dbReference>
<accession>A0A6J5SLP0</accession>
<sequence length="53" mass="6248">MIANIIDLLNSSEHYGVSDRVEIAKGKYEIPYTWKGGWIKIKRIWLTRKLKSK</sequence>